<dbReference type="Proteomes" id="UP000203542">
    <property type="component" value="Segment"/>
</dbReference>
<dbReference type="GO" id="GO:0051276">
    <property type="term" value="P:chromosome organization"/>
    <property type="evidence" value="ECO:0007669"/>
    <property type="project" value="InterPro"/>
</dbReference>
<dbReference type="KEGG" id="vg:30902412"/>
<evidence type="ECO:0000256" key="4">
    <source>
        <dbReference type="ARBA" id="ARBA00023219"/>
    </source>
</evidence>
<dbReference type="OrthoDB" id="2470at10239"/>
<feature type="region of interest" description="Disordered" evidence="5">
    <location>
        <begin position="744"/>
        <end position="780"/>
    </location>
</feature>
<evidence type="ECO:0000256" key="2">
    <source>
        <dbReference type="ARBA" id="ARBA00022612"/>
    </source>
</evidence>
<keyword evidence="2" id="KW-1188">Viral release from host cell</keyword>
<gene>
    <name evidence="6" type="primary">UL6</name>
</gene>
<evidence type="ECO:0000256" key="1">
    <source>
        <dbReference type="ARBA" id="ARBA00022562"/>
    </source>
</evidence>
<dbReference type="EMBL" id="LT608135">
    <property type="protein sequence ID" value="SCO83598.1"/>
    <property type="molecule type" value="Genomic_DNA"/>
</dbReference>
<feature type="region of interest" description="Disordered" evidence="5">
    <location>
        <begin position="404"/>
        <end position="435"/>
    </location>
</feature>
<evidence type="ECO:0000256" key="3">
    <source>
        <dbReference type="ARBA" id="ARBA00022844"/>
    </source>
</evidence>
<sequence length="780" mass="86639">MSYDRKQRGNVCGIGLCRPATSKSLYNHARGGNVATSLDDWILIHPSPRTALFKQILLGELGYTEGQGVYNSVRSTEAAVRQIQASILTNTLDAARYEDLARDWEKYASSRRVRAEDIADRYGPHSEAEAVRVAEQVFETWRQTLRTALLDFIRGVAACFASSEPDGAASFSKYIDWITCLGLVPVIRTRPGGRMYDRAGCRIASTSSFCTRDGRDCLGDSVLRQKLIVAENILNRGINVVEELAECVNSVAIMDYDRAHLFYSFRRREVKVRDSISGHSGECLVIWHPLYNDGNVLFDSPMQRMYREVMSCRALREHARICQLINTIPIKVLVGKRNGDDSGVAGVAKAVDKALGTNDDNGAGSAASRLVKLIINMKGMRHVGDITETVRSYLDETGGHLLDETSVDTTQPGFGRSTARGAGGQSSGQSEARRVQDAFRTSVVNNINGMLEGYVNNLFKTIEGLKDANGELLKKLRDKEVDLERAKSAAITAAQSRIDAGTIDPSGRSCNTGQCSVDDPSEVITGLVKDLDYEIIDVSGAMGDDTYVANSFQSRFIPQYGEDLDRLSRLWEQELMRCFKMNRVTNNQGQELSLSYSNSAIALLVAPYFFSVLRARHIGFLVATHETYRSEEELCMSIFKKTRLEAYLTDIATLFIADVRREVALLRCNSETGIGYSRGYGNYTCPGYGVGKEEWSDSSSDDESERSAMQSPKRERDSRRASGKGRSWGRVGVGYRRRVKLASGTSHYVRGERGPRETAEVRDRISKRHAVKRRRADVST</sequence>
<dbReference type="GO" id="GO:0044423">
    <property type="term" value="C:virion component"/>
    <property type="evidence" value="ECO:0007669"/>
    <property type="project" value="UniProtKB-KW"/>
</dbReference>
<feature type="region of interest" description="Disordered" evidence="5">
    <location>
        <begin position="694"/>
        <end position="729"/>
    </location>
</feature>
<protein>
    <submittedName>
        <fullName evidence="6">Capsid portal protein</fullName>
    </submittedName>
</protein>
<organism evidence="6">
    <name type="scientific">Spheniscid alphaherpesvirus 1</name>
    <dbReference type="NCBI Taxonomy" id="2560777"/>
    <lineage>
        <taxon>Viruses</taxon>
        <taxon>Duplodnaviria</taxon>
        <taxon>Heunggongvirae</taxon>
        <taxon>Peploviricota</taxon>
        <taxon>Herviviricetes</taxon>
        <taxon>Herpesvirales</taxon>
        <taxon>Orthoherpesviridae</taxon>
        <taxon>Alphaherpesvirinae</taxon>
        <taxon>Mardivirus</taxon>
        <taxon>Mardivirus spheniscidalpha1</taxon>
    </lineage>
</organism>
<evidence type="ECO:0000313" key="6">
    <source>
        <dbReference type="EMBL" id="SCO83598.1"/>
    </source>
</evidence>
<reference evidence="6" key="1">
    <citation type="submission" date="2016-08" db="EMBL/GenBank/DDBJ databases">
        <authorList>
            <person name="Seilhamer J.J."/>
        </authorList>
    </citation>
    <scope>NUCLEOTIDE SEQUENCE [LARGE SCALE GENOMIC DNA]</scope>
    <source>
        <strain evidence="6">Lib01004</strain>
    </source>
</reference>
<keyword evidence="1" id="KW-1048">Host nucleus</keyword>
<dbReference type="Pfam" id="PF01763">
    <property type="entry name" value="Herpes_UL6"/>
    <property type="match status" value="1"/>
</dbReference>
<dbReference type="RefSeq" id="YP_009342400.1">
    <property type="nucleotide sequence ID" value="NC_033464.1"/>
</dbReference>
<feature type="compositionally biased region" description="Basic residues" evidence="5">
    <location>
        <begin position="765"/>
        <end position="780"/>
    </location>
</feature>
<feature type="compositionally biased region" description="Basic and acidic residues" evidence="5">
    <location>
        <begin position="749"/>
        <end position="764"/>
    </location>
</feature>
<dbReference type="GeneID" id="30902412"/>
<evidence type="ECO:0000256" key="5">
    <source>
        <dbReference type="SAM" id="MobiDB-lite"/>
    </source>
</evidence>
<name>A0A1R3T8C3_9ALPH</name>
<dbReference type="InterPro" id="IPR002660">
    <property type="entry name" value="Herpes_Portal"/>
</dbReference>
<dbReference type="HAMAP" id="MF_04012">
    <property type="entry name" value="HSV_PORTL"/>
    <property type="match status" value="1"/>
</dbReference>
<proteinExistence type="inferred from homology"/>
<keyword evidence="7" id="KW-1185">Reference proteome</keyword>
<keyword evidence="3" id="KW-0946">Virion</keyword>
<accession>A0A1R3T8C3</accession>
<evidence type="ECO:0000313" key="7">
    <source>
        <dbReference type="Proteomes" id="UP000203542"/>
    </source>
</evidence>
<keyword evidence="4" id="KW-0231">Viral genome packaging</keyword>